<name>A0A835USK1_VANPL</name>
<protein>
    <submittedName>
        <fullName evidence="2">Uncharacterized protein</fullName>
    </submittedName>
</protein>
<evidence type="ECO:0000313" key="3">
    <source>
        <dbReference type="Proteomes" id="UP000636800"/>
    </source>
</evidence>
<dbReference type="EMBL" id="JADCNM010000008">
    <property type="protein sequence ID" value="KAG0471070.1"/>
    <property type="molecule type" value="Genomic_DNA"/>
</dbReference>
<proteinExistence type="predicted"/>
<evidence type="ECO:0000313" key="4">
    <source>
        <dbReference type="Proteomes" id="UP000639772"/>
    </source>
</evidence>
<gene>
    <name evidence="2" type="ORF">HPP92_015616</name>
    <name evidence="1" type="ORF">HPP92_016277</name>
</gene>
<comment type="caution">
    <text evidence="2">The sequence shown here is derived from an EMBL/GenBank/DDBJ whole genome shotgun (WGS) entry which is preliminary data.</text>
</comment>
<accession>A0A835USK1</accession>
<evidence type="ECO:0000313" key="2">
    <source>
        <dbReference type="EMBL" id="KAG0471070.1"/>
    </source>
</evidence>
<evidence type="ECO:0000313" key="1">
    <source>
        <dbReference type="EMBL" id="KAG0469577.1"/>
    </source>
</evidence>
<dbReference type="Proteomes" id="UP000636800">
    <property type="component" value="Unassembled WGS sequence"/>
</dbReference>
<dbReference type="Proteomes" id="UP000639772">
    <property type="component" value="Unassembled WGS sequence"/>
</dbReference>
<reference evidence="3 4" key="1">
    <citation type="journal article" date="2020" name="Nat. Food">
        <title>A phased Vanilla planifolia genome enables genetic improvement of flavour and production.</title>
        <authorList>
            <person name="Hasing T."/>
            <person name="Tang H."/>
            <person name="Brym M."/>
            <person name="Khazi F."/>
            <person name="Huang T."/>
            <person name="Chambers A.H."/>
        </authorList>
    </citation>
    <scope>NUCLEOTIDE SEQUENCE [LARGE SCALE GENOMIC DNA]</scope>
    <source>
        <tissue evidence="2">Leaf</tissue>
    </source>
</reference>
<sequence>MRCVAVIVRARKMNKGVLVRPRGAGGGDEGVMGRGVCGCSGWRKDTVAHGVGRKGSGRALAVESARAAMQAGFG</sequence>
<keyword evidence="3" id="KW-1185">Reference proteome</keyword>
<dbReference type="AlphaFoldDB" id="A0A835USK1"/>
<organism evidence="2 4">
    <name type="scientific">Vanilla planifolia</name>
    <name type="common">Vanilla</name>
    <dbReference type="NCBI Taxonomy" id="51239"/>
    <lineage>
        <taxon>Eukaryota</taxon>
        <taxon>Viridiplantae</taxon>
        <taxon>Streptophyta</taxon>
        <taxon>Embryophyta</taxon>
        <taxon>Tracheophyta</taxon>
        <taxon>Spermatophyta</taxon>
        <taxon>Magnoliopsida</taxon>
        <taxon>Liliopsida</taxon>
        <taxon>Asparagales</taxon>
        <taxon>Orchidaceae</taxon>
        <taxon>Vanilloideae</taxon>
        <taxon>Vanilleae</taxon>
        <taxon>Vanilla</taxon>
    </lineage>
</organism>
<dbReference type="EMBL" id="JADCNL010000008">
    <property type="protein sequence ID" value="KAG0469577.1"/>
    <property type="molecule type" value="Genomic_DNA"/>
</dbReference>